<feature type="domain" description="Myb/SANT-like" evidence="1">
    <location>
        <begin position="23"/>
        <end position="118"/>
    </location>
</feature>
<sequence>MDDLLLQEVDAELAAKGKRVYLTWTDEMDTTLLAVLVEHHNNGDHAQNGWKPHVYNAAIRNVREKCSVEITKDNIASRCKTFDKHYEIISKILSQSGFGWDWENDKLLIDSSDVWNRYVEANKAAACYKTKVVKNWDAISTIYSKDHANGDGAQTGVESAQVPPEQVDDVSPELPQKRQRTGEAILTMLGDMKTSFSDVLKSTEPLPLPQVTPPAEILVVLQVIPDLNRCDMLKSYGKLILNERLFQALMELPMDMRKEWILLLNDS</sequence>
<evidence type="ECO:0000313" key="3">
    <source>
        <dbReference type="Proteomes" id="UP001497457"/>
    </source>
</evidence>
<dbReference type="PANTHER" id="PTHR46929">
    <property type="entry name" value="EXPRESSED PROTEIN"/>
    <property type="match status" value="1"/>
</dbReference>
<dbReference type="Pfam" id="PF12776">
    <property type="entry name" value="Myb_DNA-bind_3"/>
    <property type="match status" value="1"/>
</dbReference>
<dbReference type="EMBL" id="OZ075113">
    <property type="protein sequence ID" value="CAL5021973.1"/>
    <property type="molecule type" value="Genomic_DNA"/>
</dbReference>
<dbReference type="PANTHER" id="PTHR46929:SF15">
    <property type="entry name" value="MYB_SANT-LIKE DOMAIN-CONTAINING PROTEIN"/>
    <property type="match status" value="1"/>
</dbReference>
<keyword evidence="3" id="KW-1185">Reference proteome</keyword>
<reference evidence="2 3" key="2">
    <citation type="submission" date="2024-10" db="EMBL/GenBank/DDBJ databases">
        <authorList>
            <person name="Ryan C."/>
        </authorList>
    </citation>
    <scope>NUCLEOTIDE SEQUENCE [LARGE SCALE GENOMIC DNA]</scope>
</reference>
<protein>
    <recommendedName>
        <fullName evidence="1">Myb/SANT-like domain-containing protein</fullName>
    </recommendedName>
</protein>
<name>A0ABC9CL88_9POAL</name>
<organism evidence="2 3">
    <name type="scientific">Urochloa decumbens</name>
    <dbReference type="NCBI Taxonomy" id="240449"/>
    <lineage>
        <taxon>Eukaryota</taxon>
        <taxon>Viridiplantae</taxon>
        <taxon>Streptophyta</taxon>
        <taxon>Embryophyta</taxon>
        <taxon>Tracheophyta</taxon>
        <taxon>Spermatophyta</taxon>
        <taxon>Magnoliopsida</taxon>
        <taxon>Liliopsida</taxon>
        <taxon>Poales</taxon>
        <taxon>Poaceae</taxon>
        <taxon>PACMAD clade</taxon>
        <taxon>Panicoideae</taxon>
        <taxon>Panicodae</taxon>
        <taxon>Paniceae</taxon>
        <taxon>Melinidinae</taxon>
        <taxon>Urochloa</taxon>
    </lineage>
</organism>
<gene>
    <name evidence="2" type="ORF">URODEC1_LOCUS76284</name>
</gene>
<dbReference type="InterPro" id="IPR024752">
    <property type="entry name" value="Myb/SANT-like_dom"/>
</dbReference>
<proteinExistence type="predicted"/>
<evidence type="ECO:0000313" key="2">
    <source>
        <dbReference type="EMBL" id="CAL5021973.1"/>
    </source>
</evidence>
<evidence type="ECO:0000259" key="1">
    <source>
        <dbReference type="Pfam" id="PF12776"/>
    </source>
</evidence>
<dbReference type="Proteomes" id="UP001497457">
    <property type="component" value="Chromosome 3rd"/>
</dbReference>
<accession>A0ABC9CL88</accession>
<reference evidence="3" key="1">
    <citation type="submission" date="2024-06" db="EMBL/GenBank/DDBJ databases">
        <authorList>
            <person name="Ryan C."/>
        </authorList>
    </citation>
    <scope>NUCLEOTIDE SEQUENCE [LARGE SCALE GENOMIC DNA]</scope>
</reference>
<dbReference type="AlphaFoldDB" id="A0ABC9CL88"/>